<dbReference type="GO" id="GO:0016874">
    <property type="term" value="F:ligase activity"/>
    <property type="evidence" value="ECO:0007669"/>
    <property type="project" value="UniProtKB-KW"/>
</dbReference>
<evidence type="ECO:0000259" key="8">
    <source>
        <dbReference type="Pfam" id="PF00749"/>
    </source>
</evidence>
<accession>A0ABV7ME75</accession>
<dbReference type="InterPro" id="IPR000924">
    <property type="entry name" value="Glu/Gln-tRNA-synth"/>
</dbReference>
<proteinExistence type="inferred from homology"/>
<gene>
    <name evidence="9" type="primary">gluQRS</name>
    <name evidence="9" type="ORF">ACFONP_12195</name>
</gene>
<dbReference type="InterPro" id="IPR049940">
    <property type="entry name" value="GluQ/Sye"/>
</dbReference>
<evidence type="ECO:0000256" key="5">
    <source>
        <dbReference type="ARBA" id="ARBA00022840"/>
    </source>
</evidence>
<keyword evidence="1 7" id="KW-0436">Ligase</keyword>
<evidence type="ECO:0000256" key="6">
    <source>
        <dbReference type="ARBA" id="ARBA00023146"/>
    </source>
</evidence>
<reference evidence="10" key="1">
    <citation type="journal article" date="2019" name="Int. J. Syst. Evol. Microbiol.">
        <title>The Global Catalogue of Microorganisms (GCM) 10K type strain sequencing project: providing services to taxonomists for standard genome sequencing and annotation.</title>
        <authorList>
            <consortium name="The Broad Institute Genomics Platform"/>
            <consortium name="The Broad Institute Genome Sequencing Center for Infectious Disease"/>
            <person name="Wu L."/>
            <person name="Ma J."/>
        </authorList>
    </citation>
    <scope>NUCLEOTIDE SEQUENCE [LARGE SCALE GENOMIC DNA]</scope>
    <source>
        <strain evidence="10">KCTC 22245</strain>
    </source>
</reference>
<dbReference type="EC" id="6.1.1.-" evidence="9"/>
<dbReference type="InterPro" id="IPR014729">
    <property type="entry name" value="Rossmann-like_a/b/a_fold"/>
</dbReference>
<dbReference type="Gene3D" id="3.40.50.620">
    <property type="entry name" value="HUPs"/>
    <property type="match status" value="1"/>
</dbReference>
<evidence type="ECO:0000256" key="1">
    <source>
        <dbReference type="ARBA" id="ARBA00022598"/>
    </source>
</evidence>
<dbReference type="PRINTS" id="PR00987">
    <property type="entry name" value="TRNASYNTHGLU"/>
</dbReference>
<evidence type="ECO:0000256" key="3">
    <source>
        <dbReference type="ARBA" id="ARBA00022741"/>
    </source>
</evidence>
<comment type="similarity">
    <text evidence="7">Belongs to the class-I aminoacyl-tRNA synthetase family.</text>
</comment>
<organism evidence="9 10">
    <name type="scientific">Parvularcula lutaonensis</name>
    <dbReference type="NCBI Taxonomy" id="491923"/>
    <lineage>
        <taxon>Bacteria</taxon>
        <taxon>Pseudomonadati</taxon>
        <taxon>Pseudomonadota</taxon>
        <taxon>Alphaproteobacteria</taxon>
        <taxon>Parvularculales</taxon>
        <taxon>Parvularculaceae</taxon>
        <taxon>Parvularcula</taxon>
    </lineage>
</organism>
<keyword evidence="7" id="KW-0648">Protein biosynthesis</keyword>
<dbReference type="PANTHER" id="PTHR43311">
    <property type="entry name" value="GLUTAMATE--TRNA LIGASE"/>
    <property type="match status" value="1"/>
</dbReference>
<protein>
    <submittedName>
        <fullName evidence="9">tRNA glutamyl-Q(34) synthetase GluQRS</fullName>
        <ecNumber evidence="9">6.1.1.-</ecNumber>
    </submittedName>
</protein>
<feature type="domain" description="Glutamyl/glutaminyl-tRNA synthetase class Ib catalytic" evidence="8">
    <location>
        <begin position="6"/>
        <end position="274"/>
    </location>
</feature>
<dbReference type="SUPFAM" id="SSF52374">
    <property type="entry name" value="Nucleotidylyl transferase"/>
    <property type="match status" value="1"/>
</dbReference>
<keyword evidence="6 7" id="KW-0030">Aminoacyl-tRNA synthetase</keyword>
<keyword evidence="2" id="KW-0479">Metal-binding</keyword>
<dbReference type="RefSeq" id="WP_229786195.1">
    <property type="nucleotide sequence ID" value="NZ_BMXU01000002.1"/>
</dbReference>
<keyword evidence="3 7" id="KW-0547">Nucleotide-binding</keyword>
<keyword evidence="10" id="KW-1185">Reference proteome</keyword>
<dbReference type="Proteomes" id="UP001595607">
    <property type="component" value="Unassembled WGS sequence"/>
</dbReference>
<dbReference type="EMBL" id="JBHRVA010000003">
    <property type="protein sequence ID" value="MFC3303491.1"/>
    <property type="molecule type" value="Genomic_DNA"/>
</dbReference>
<keyword evidence="5 7" id="KW-0067">ATP-binding</keyword>
<name>A0ABV7ME75_9PROT</name>
<evidence type="ECO:0000256" key="4">
    <source>
        <dbReference type="ARBA" id="ARBA00022833"/>
    </source>
</evidence>
<dbReference type="PANTHER" id="PTHR43311:SF1">
    <property type="entry name" value="GLUTAMYL-Q TRNA(ASP) SYNTHETASE"/>
    <property type="match status" value="1"/>
</dbReference>
<comment type="caution">
    <text evidence="9">The sequence shown here is derived from an EMBL/GenBank/DDBJ whole genome shotgun (WGS) entry which is preliminary data.</text>
</comment>
<evidence type="ECO:0000256" key="2">
    <source>
        <dbReference type="ARBA" id="ARBA00022723"/>
    </source>
</evidence>
<dbReference type="InterPro" id="IPR020058">
    <property type="entry name" value="Glu/Gln-tRNA-synth_Ib_cat-dom"/>
</dbReference>
<dbReference type="InterPro" id="IPR001412">
    <property type="entry name" value="aa-tRNA-synth_I_CS"/>
</dbReference>
<dbReference type="PROSITE" id="PS00178">
    <property type="entry name" value="AA_TRNA_LIGASE_I"/>
    <property type="match status" value="1"/>
</dbReference>
<sequence length="287" mass="31727">MPQETVTRFAPSPTGYLHLGHAYSLFLNHDSARKFGGVFRLRIEDIDQGRSRPEFEQAIFDDLKWLGVSWDGPVVRQSERFGIYQDAVADLAARGLVYRCFKTRAELSAIASAPHGPGAKEPLTAPLPPDEEEAMLAEGKAFAWRLNIRAAMDTLGRREIGATLSDETGAAEERSFDLAALDDAVMARKDFPTSYHLASVIDDAAQGVSLVWRGEDLADALPLHRLLQELLGLPAPVYRHHRLILGPDGKRLAKRDKAATLRSLREEGVSPDEIRRRLNVGAEPGRT</sequence>
<dbReference type="Pfam" id="PF00749">
    <property type="entry name" value="tRNA-synt_1c"/>
    <property type="match status" value="1"/>
</dbReference>
<keyword evidence="4" id="KW-0862">Zinc</keyword>
<dbReference type="NCBIfam" id="NF004315">
    <property type="entry name" value="PRK05710.1-4"/>
    <property type="match status" value="1"/>
</dbReference>
<evidence type="ECO:0000313" key="10">
    <source>
        <dbReference type="Proteomes" id="UP001595607"/>
    </source>
</evidence>
<evidence type="ECO:0000313" key="9">
    <source>
        <dbReference type="EMBL" id="MFC3303491.1"/>
    </source>
</evidence>
<evidence type="ECO:0000256" key="7">
    <source>
        <dbReference type="RuleBase" id="RU363037"/>
    </source>
</evidence>